<evidence type="ECO:0000256" key="3">
    <source>
        <dbReference type="ARBA" id="ARBA00022729"/>
    </source>
</evidence>
<evidence type="ECO:0000256" key="2">
    <source>
        <dbReference type="ARBA" id="ARBA00022723"/>
    </source>
</evidence>
<evidence type="ECO:0000256" key="5">
    <source>
        <dbReference type="SAM" id="SignalP"/>
    </source>
</evidence>
<dbReference type="GO" id="GO:0046872">
    <property type="term" value="F:metal ion binding"/>
    <property type="evidence" value="ECO:0007669"/>
    <property type="project" value="UniProtKB-KW"/>
</dbReference>
<name>A0A1I1AEJ5_9CELL</name>
<dbReference type="STRING" id="988821.SAMN05421867_11723"/>
<dbReference type="SUPFAM" id="SSF53850">
    <property type="entry name" value="Periplasmic binding protein-like II"/>
    <property type="match status" value="1"/>
</dbReference>
<evidence type="ECO:0000256" key="4">
    <source>
        <dbReference type="PIRSR" id="PIRSR004846-1"/>
    </source>
</evidence>
<dbReference type="EMBL" id="FOKA01000017">
    <property type="protein sequence ID" value="SFB35796.1"/>
    <property type="molecule type" value="Genomic_DNA"/>
</dbReference>
<dbReference type="InterPro" id="IPR005950">
    <property type="entry name" value="ModA"/>
</dbReference>
<dbReference type="Gene3D" id="3.40.190.10">
    <property type="entry name" value="Periplasmic binding protein-like II"/>
    <property type="match status" value="2"/>
</dbReference>
<gene>
    <name evidence="6" type="ORF">SAMN05421867_11723</name>
</gene>
<feature type="chain" id="PRO_5039339331" evidence="5">
    <location>
        <begin position="40"/>
        <end position="287"/>
    </location>
</feature>
<dbReference type="GO" id="GO:0030973">
    <property type="term" value="F:molybdate ion binding"/>
    <property type="evidence" value="ECO:0007669"/>
    <property type="project" value="TreeGrafter"/>
</dbReference>
<dbReference type="AlphaFoldDB" id="A0A1I1AEJ5"/>
<evidence type="ECO:0000313" key="6">
    <source>
        <dbReference type="EMBL" id="SFB35796.1"/>
    </source>
</evidence>
<protein>
    <submittedName>
        <fullName evidence="6">Molybdate transport system substrate-binding protein</fullName>
    </submittedName>
</protein>
<dbReference type="NCBIfam" id="TIGR01256">
    <property type="entry name" value="modA"/>
    <property type="match status" value="1"/>
</dbReference>
<feature type="binding site" evidence="4">
    <location>
        <position position="69"/>
    </location>
    <ligand>
        <name>molybdate</name>
        <dbReference type="ChEBI" id="CHEBI:36264"/>
    </ligand>
</feature>
<proteinExistence type="inferred from homology"/>
<keyword evidence="2 4" id="KW-0479">Metal-binding</keyword>
<keyword evidence="7" id="KW-1185">Reference proteome</keyword>
<organism evidence="6 7">
    <name type="scientific">Cellulomonas marina</name>
    <dbReference type="NCBI Taxonomy" id="988821"/>
    <lineage>
        <taxon>Bacteria</taxon>
        <taxon>Bacillati</taxon>
        <taxon>Actinomycetota</taxon>
        <taxon>Actinomycetes</taxon>
        <taxon>Micrococcales</taxon>
        <taxon>Cellulomonadaceae</taxon>
        <taxon>Cellulomonas</taxon>
    </lineage>
</organism>
<evidence type="ECO:0000313" key="7">
    <source>
        <dbReference type="Proteomes" id="UP000199012"/>
    </source>
</evidence>
<dbReference type="PIRSF" id="PIRSF004846">
    <property type="entry name" value="ModA"/>
    <property type="match status" value="1"/>
</dbReference>
<feature type="signal peptide" evidence="5">
    <location>
        <begin position="1"/>
        <end position="39"/>
    </location>
</feature>
<dbReference type="InterPro" id="IPR050682">
    <property type="entry name" value="ModA/WtpA"/>
</dbReference>
<sequence length="287" mass="28259">MSPHDPGRRRHDRVVAAPVLAVRAAAAVAVAGLAACAGAGDAAAPAGDPVAAPASPELAGTVTVLAAASLTDAMAELETAFESRHPSVDVVVSLAGSSALAAQVLAGAPADVLVTASTATMQPVVDAELVEDLPVVLASNTLEIAVPPDDPGAVTGLADLADPGRTVALCAPEVPCGAASAELFALVGLVPAPDTLENDVRAALTKVRLGEVDAALVYRTDVIAAGDEVRGVPVPEAAQVVTEYPAAVLADAPSPAAARAFLDLLTSADGQDVLRDGGFLVADAATS</sequence>
<dbReference type="Proteomes" id="UP000199012">
    <property type="component" value="Unassembled WGS sequence"/>
</dbReference>
<feature type="binding site" evidence="4">
    <location>
        <position position="218"/>
    </location>
    <ligand>
        <name>molybdate</name>
        <dbReference type="ChEBI" id="CHEBI:36264"/>
    </ligand>
</feature>
<evidence type="ECO:0000256" key="1">
    <source>
        <dbReference type="ARBA" id="ARBA00009175"/>
    </source>
</evidence>
<reference evidence="6 7" key="1">
    <citation type="submission" date="2016-10" db="EMBL/GenBank/DDBJ databases">
        <authorList>
            <person name="de Groot N.N."/>
        </authorList>
    </citation>
    <scope>NUCLEOTIDE SEQUENCE [LARGE SCALE GENOMIC DNA]</scope>
    <source>
        <strain evidence="6 7">CGMCC 4.6945</strain>
    </source>
</reference>
<dbReference type="GO" id="GO:0015689">
    <property type="term" value="P:molybdate ion transport"/>
    <property type="evidence" value="ECO:0007669"/>
    <property type="project" value="InterPro"/>
</dbReference>
<dbReference type="PANTHER" id="PTHR30632">
    <property type="entry name" value="MOLYBDATE-BINDING PERIPLASMIC PROTEIN"/>
    <property type="match status" value="1"/>
</dbReference>
<keyword evidence="4" id="KW-0500">Molybdenum</keyword>
<comment type="similarity">
    <text evidence="1">Belongs to the bacterial solute-binding protein ModA family.</text>
</comment>
<keyword evidence="3 5" id="KW-0732">Signal</keyword>
<dbReference type="PANTHER" id="PTHR30632:SF0">
    <property type="entry name" value="SULFATE-BINDING PROTEIN"/>
    <property type="match status" value="1"/>
</dbReference>
<feature type="binding site" evidence="4">
    <location>
        <position position="200"/>
    </location>
    <ligand>
        <name>molybdate</name>
        <dbReference type="ChEBI" id="CHEBI:36264"/>
    </ligand>
</feature>
<dbReference type="Pfam" id="PF13531">
    <property type="entry name" value="SBP_bac_11"/>
    <property type="match status" value="1"/>
</dbReference>
<feature type="binding site" evidence="4">
    <location>
        <position position="97"/>
    </location>
    <ligand>
        <name>molybdate</name>
        <dbReference type="ChEBI" id="CHEBI:36264"/>
    </ligand>
</feature>
<accession>A0A1I1AEJ5</accession>